<feature type="compositionally biased region" description="Basic residues" evidence="3">
    <location>
        <begin position="2025"/>
        <end position="2034"/>
    </location>
</feature>
<evidence type="ECO:0000259" key="4">
    <source>
        <dbReference type="SMART" id="SM00968"/>
    </source>
</evidence>
<dbReference type="InterPro" id="IPR036890">
    <property type="entry name" value="HATPase_C_sf"/>
</dbReference>
<dbReference type="Pfam" id="PF26201">
    <property type="entry name" value="Ig_SMCHD1_7th"/>
    <property type="match status" value="1"/>
</dbReference>
<dbReference type="Pfam" id="PF26196">
    <property type="entry name" value="Ig_SMCHD1_4th"/>
    <property type="match status" value="1"/>
</dbReference>
<dbReference type="InterPro" id="IPR058612">
    <property type="entry name" value="Ig_SMCHD1_2nd"/>
</dbReference>
<feature type="region of interest" description="Disordered" evidence="3">
    <location>
        <begin position="1986"/>
        <end position="2058"/>
    </location>
</feature>
<dbReference type="SUPFAM" id="SSF75553">
    <property type="entry name" value="Smc hinge domain"/>
    <property type="match status" value="1"/>
</dbReference>
<feature type="domain" description="SMC hinge" evidence="4">
    <location>
        <begin position="1745"/>
        <end position="1872"/>
    </location>
</feature>
<dbReference type="InterPro" id="IPR058617">
    <property type="entry name" value="Ig_SMCHD1_7th"/>
</dbReference>
<feature type="compositionally biased region" description="Low complexity" evidence="3">
    <location>
        <begin position="11"/>
        <end position="23"/>
    </location>
</feature>
<dbReference type="InterPro" id="IPR038892">
    <property type="entry name" value="SMCHD1"/>
</dbReference>
<keyword evidence="2" id="KW-0158">Chromosome</keyword>
<dbReference type="Pfam" id="PF06470">
    <property type="entry name" value="SMC_hinge"/>
    <property type="match status" value="1"/>
</dbReference>
<dbReference type="InterPro" id="IPR058615">
    <property type="entry name" value="Ig_SMCHD1_6th"/>
</dbReference>
<protein>
    <submittedName>
        <fullName evidence="6">Structural maintenance of chromosomes flexible hinge domain-containing protein 1</fullName>
    </submittedName>
</protein>
<dbReference type="GO" id="GO:0006302">
    <property type="term" value="P:double-strand break repair"/>
    <property type="evidence" value="ECO:0007669"/>
    <property type="project" value="InterPro"/>
</dbReference>
<gene>
    <name evidence="6" type="primary">SMCHD1</name>
</gene>
<evidence type="ECO:0000256" key="3">
    <source>
        <dbReference type="SAM" id="MobiDB-lite"/>
    </source>
</evidence>
<dbReference type="Gene3D" id="3.30.565.10">
    <property type="entry name" value="Histidine kinase-like ATPase, C-terminal domain"/>
    <property type="match status" value="1"/>
</dbReference>
<dbReference type="Pfam" id="PF26198">
    <property type="entry name" value="Ig_SMCHD1_6th"/>
    <property type="match status" value="1"/>
</dbReference>
<dbReference type="KEGG" id="pmrn:116951597"/>
<dbReference type="Pfam" id="PF13589">
    <property type="entry name" value="HATPase_c_3"/>
    <property type="match status" value="1"/>
</dbReference>
<evidence type="ECO:0000256" key="1">
    <source>
        <dbReference type="ARBA" id="ARBA00004286"/>
    </source>
</evidence>
<dbReference type="InterPro" id="IPR010935">
    <property type="entry name" value="SMC_hinge"/>
</dbReference>
<dbReference type="Pfam" id="PF26199">
    <property type="entry name" value="Ig_SMCHD1_8th"/>
    <property type="match status" value="1"/>
</dbReference>
<dbReference type="GO" id="GO:0005694">
    <property type="term" value="C:chromosome"/>
    <property type="evidence" value="ECO:0007669"/>
    <property type="project" value="UniProtKB-SubCell"/>
</dbReference>
<dbReference type="GO" id="GO:0051276">
    <property type="term" value="P:chromosome organization"/>
    <property type="evidence" value="ECO:0007669"/>
    <property type="project" value="InterPro"/>
</dbReference>
<evidence type="ECO:0000313" key="6">
    <source>
        <dbReference type="RefSeq" id="XP_032826244.1"/>
    </source>
</evidence>
<dbReference type="RefSeq" id="XP_032826244.1">
    <property type="nucleotide sequence ID" value="XM_032970353.1"/>
</dbReference>
<dbReference type="Pfam" id="PF26195">
    <property type="entry name" value="Ig_SMCHD1_2nd"/>
    <property type="match status" value="1"/>
</dbReference>
<dbReference type="Pfam" id="PF26197">
    <property type="entry name" value="Ig_SMCHD1_5th"/>
    <property type="match status" value="1"/>
</dbReference>
<dbReference type="InterPro" id="IPR058613">
    <property type="entry name" value="Ig_SMCHD1_4th"/>
</dbReference>
<keyword evidence="5" id="KW-1185">Reference proteome</keyword>
<dbReference type="InterPro" id="IPR058611">
    <property type="entry name" value="Ig_SMCHD1_1st"/>
</dbReference>
<dbReference type="PANTHER" id="PTHR22640:SF2">
    <property type="entry name" value="STRUCTURAL MAINTENANCE OF CHROMOSOMES FLEXIBLE HINGE DOMAIN-CONTAINING PROTEIN 1"/>
    <property type="match status" value="1"/>
</dbReference>
<dbReference type="PANTHER" id="PTHR22640">
    <property type="entry name" value="STRUCTURAL MAINTENANCE OF CHROMOSOMES FLEXIBLE HINGE DOMAIN-CONTAINING PROTEIN 1"/>
    <property type="match status" value="1"/>
</dbReference>
<proteinExistence type="predicted"/>
<evidence type="ECO:0000313" key="5">
    <source>
        <dbReference type="Proteomes" id="UP001318040"/>
    </source>
</evidence>
<name>A0AAJ7TZ42_PETMA</name>
<accession>A0AAJ7TZ42</accession>
<dbReference type="Proteomes" id="UP001318040">
    <property type="component" value="Chromosome 43"/>
</dbReference>
<dbReference type="InterPro" id="IPR036277">
    <property type="entry name" value="SMC_hinge_sf"/>
</dbReference>
<feature type="compositionally biased region" description="Polar residues" evidence="3">
    <location>
        <begin position="2036"/>
        <end position="2050"/>
    </location>
</feature>
<dbReference type="Pfam" id="PF26194">
    <property type="entry name" value="Ig_SMCHD1_1st"/>
    <property type="match status" value="1"/>
</dbReference>
<organism evidence="5 6">
    <name type="scientific">Petromyzon marinus</name>
    <name type="common">Sea lamprey</name>
    <dbReference type="NCBI Taxonomy" id="7757"/>
    <lineage>
        <taxon>Eukaryota</taxon>
        <taxon>Metazoa</taxon>
        <taxon>Chordata</taxon>
        <taxon>Craniata</taxon>
        <taxon>Vertebrata</taxon>
        <taxon>Cyclostomata</taxon>
        <taxon>Hyperoartia</taxon>
        <taxon>Petromyzontiformes</taxon>
        <taxon>Petromyzontidae</taxon>
        <taxon>Petromyzon</taxon>
    </lineage>
</organism>
<dbReference type="InterPro" id="IPR058614">
    <property type="entry name" value="Ig_SMCHD1_5th"/>
</dbReference>
<dbReference type="InterPro" id="IPR055109">
    <property type="entry name" value="SMCHD1_S5"/>
</dbReference>
<comment type="subcellular location">
    <subcellularLocation>
        <location evidence="1">Chromosome</location>
    </subcellularLocation>
</comment>
<evidence type="ECO:0000256" key="2">
    <source>
        <dbReference type="ARBA" id="ARBA00022454"/>
    </source>
</evidence>
<dbReference type="SUPFAM" id="SSF55874">
    <property type="entry name" value="ATPase domain of HSP90 chaperone/DNA topoisomerase II/histidine kinase"/>
    <property type="match status" value="1"/>
</dbReference>
<dbReference type="SMART" id="SM00968">
    <property type="entry name" value="SMC_hinge"/>
    <property type="match status" value="1"/>
</dbReference>
<dbReference type="Pfam" id="PF22899">
    <property type="entry name" value="SMCHD1_S5"/>
    <property type="match status" value="1"/>
</dbReference>
<dbReference type="CTD" id="23347"/>
<feature type="region of interest" description="Disordered" evidence="3">
    <location>
        <begin position="1"/>
        <end position="23"/>
    </location>
</feature>
<dbReference type="GeneID" id="116951597"/>
<sequence length="2058" mass="230864">MAGVSRGVCDASASSPPAPAVLRSASPRARGEMWANWNHVFVFDRRTSGGDGSERVLDMTGVKLFGDFRSLVAQLFHIGSEDSFVITTTSRKEIKDDKSFEQGVLGCHGDLTLYVLSSVEQELPAQACERIDFLPHYDTLVKSGMYEYYASEGQNPLPYAFAELIDNALAATAGNAVREIVVRLLFDEMQGRPAVVVTDNGCGMTPRQLNNWAVYRLSKFTRHDPDASDGGSGYKPPVEVTRSINSDISCFGVGGKQAVFYIGHCTRMISKAASSKDVHELCLSKEDFERKERSNEAIYSSYIRNRMPGDSSHVSADDDHFLRSLITEEKGKPSFTNVVVTGIALPHIHYLKASFHTWTRQLAHIYHYYIHGSRGNELPTAKLAAKRHVASNINIEIALYERQRAPKVVNLREVTDDMQTQYVRTACDTFEFRARESGNLGSSIEGVIRYHPFLYDHETYPKDIASPRNEPLMEEEDYDCFMLNPTPQSKRPMFECYWNGRLIPYTTIQDFEWCERPKKYGSVPPECYNRISGCLFSNDRLQVSTNKLTFMDLAIRLKSKDTIFTRLVNGQEQRARIEREFLQWLKDCHERYDKQVKFSGFCSTLTRSDVPKRMQTPWAVFSRIEWDGRLFNTGDLVKTIKTQPVYYGKIQRFLLYGDHEKDVYATGGEMEISQEPRELYSELRVVPLSKLDRTASALQIKKCIDDEMAKFPDKFLVTWPEGGEVTDSDNRPAGTPIGPLRVEILNRRGDPMQKLPGGGQTSTRKLLVELKILFHSTSGDKEIVSHISQHGGSKWPYWFKKMENLNKRGKYTLRLQVLNESNGNMFSGHQLPSQAIHFTVTEAKPDKFTVGFLESPFLIGTPFNIPLDMKDEFGHDSCPPMGLKPILEAAGLELSYDSTVIRGTTLLIKGVTAKGTVHHCQGKNFNLKVTVPNLKESTQMLKIRLLPGPPSMLRVKPEAELLLVENGTALHFTVDIMDKAGNVSSLPKLIIQSKFEGAPGLPVYMADCSNASSATLTGPPIHIASLKEDKIITAFISIQNNKEVPPVERKVKLQPSSRAASIQIFNLGNNRATLIRPADEINWPAGEHLRNLLYKLYDEGDREIMVNATLVSKIRVTWTPKVNRELLMQGLLPDVKVPTLASEPKYCQIFFQDDNNTLETSFTIRAIPDEPKNLKVTLKGLPIIQLDEMLSADILVEVTDQFGNTVMSSGFATALNVSAKGLDLSTLSMSWQECSGSVLVKGIRFQLGPLGPRDILFSLKDLKEHLLVTLDAGQPATLQLLPWHDTQKPITVFNYNSLEKPLTVQLCDKWGNPCQQPNIRVQLITPHSLKLSPAATTQKTNKQGKAEFGVLQVNAPCGDFTLQLKAHVGKQVLEGPKILLSVLPDPNKATQLLVDFNKLEEHTVGGILTDLMVQVLAEDGKLMKNVTPNNLSMKIWNADTKVSPKSPSKSITFQCNMPQAGDKEGHFYFRNKVLPEVTGMYNIEFIYSHDKTMLKGMLVTLEVKPGPPTRLQPDVTPATLTVSNSRSLDSRTLMRAVTLRLTDQFGNPTGCDLDGELEVTIEGSEEDKAEGEERPLFIGHKPSVKVPLTAGVAKIQSLVLAEDTPGHDSAKYMLCFEVRGKALPKEPPVQPYRLPFMFYNDGKKQQEMAMLSKQRDQLSSIVVKIRSMLEIKEKLVKELKVGQREAATKEQKLRADLRKQNVPDMQLNTVEVVDELIQSLRERHELLVQQPRRTCTLPPYPRVDQEILGKLGHLALIEDDEVARVLSWHMSGDMDCLLTLTTEAAQRIYAQTNGQQQLLPLSSIFRRNLSAWNKPLPHMINGRPWFNVEGNPVYARHLLIFPKHQEHCQTVFSQLLGDAIILDSLDTANRYRQEVVKSMFCPTLLTRNGERIRSNGKFGGQQNHAPLLAKLRGAVFGAPLPAQCQELSNQIGYLQELRSAIEQHNDVQRELRLHVDEMRSPQMKQQQVELRDSEQKLRSLEQKIGMTPHRPGLKAGMPVTLDHRGSYTSTGGNGLDLATPSTPLTHRRGLRKAAQRSGSDNGTSSSPDTPSRSKRRKL</sequence>
<dbReference type="GO" id="GO:0005524">
    <property type="term" value="F:ATP binding"/>
    <property type="evidence" value="ECO:0007669"/>
    <property type="project" value="InterPro"/>
</dbReference>
<dbReference type="InterPro" id="IPR058616">
    <property type="entry name" value="Ig_SMCHD1_8th"/>
</dbReference>
<reference evidence="6" key="1">
    <citation type="submission" date="2025-08" db="UniProtKB">
        <authorList>
            <consortium name="RefSeq"/>
        </authorList>
    </citation>
    <scope>IDENTIFICATION</scope>
    <source>
        <tissue evidence="6">Sperm</tissue>
    </source>
</reference>